<accession>A0A3Q9F0V2</accession>
<dbReference type="OrthoDB" id="9803716at2"/>
<dbReference type="EMBL" id="CP034539">
    <property type="protein sequence ID" value="AZQ32136.1"/>
    <property type="molecule type" value="Genomic_DNA"/>
</dbReference>
<proteinExistence type="predicted"/>
<gene>
    <name evidence="1" type="ORF">EJ357_00415</name>
    <name evidence="2" type="ORF">EJ357_47515</name>
</gene>
<organism evidence="2 3">
    <name type="scientific">Streptomyces cyaneochromogenes</name>
    <dbReference type="NCBI Taxonomy" id="2496836"/>
    <lineage>
        <taxon>Bacteria</taxon>
        <taxon>Bacillati</taxon>
        <taxon>Actinomycetota</taxon>
        <taxon>Actinomycetes</taxon>
        <taxon>Kitasatosporales</taxon>
        <taxon>Streptomycetaceae</taxon>
        <taxon>Streptomyces</taxon>
    </lineage>
</organism>
<keyword evidence="3" id="KW-1185">Reference proteome</keyword>
<name>A0A3Q9F0V2_9ACTN</name>
<dbReference type="Proteomes" id="UP000280298">
    <property type="component" value="Chromosome"/>
</dbReference>
<evidence type="ECO:0000313" key="1">
    <source>
        <dbReference type="EMBL" id="AZQ32136.1"/>
    </source>
</evidence>
<dbReference type="EMBL" id="CP034539">
    <property type="protein sequence ID" value="AZQ40087.1"/>
    <property type="molecule type" value="Genomic_DNA"/>
</dbReference>
<reference evidence="2 3" key="1">
    <citation type="journal article" date="2019" name="Int. J. Syst. Evol. Microbiol.">
        <title>Streptomyces cyaneochromogenes sp. nov., a blue pigment-producing actinomycete from manganese-contaminated soil.</title>
        <authorList>
            <person name="Tang X."/>
            <person name="Zhao J."/>
            <person name="Li K."/>
            <person name="Chen Z."/>
            <person name="Sun Y."/>
            <person name="Gao J."/>
        </authorList>
    </citation>
    <scope>NUCLEOTIDE SEQUENCE [LARGE SCALE GENOMIC DNA]</scope>
    <source>
        <strain evidence="2 3">MK-45</strain>
    </source>
</reference>
<dbReference type="AlphaFoldDB" id="A0A3Q9F0V2"/>
<evidence type="ECO:0000313" key="2">
    <source>
        <dbReference type="EMBL" id="AZQ40087.1"/>
    </source>
</evidence>
<dbReference type="RefSeq" id="WP_126387522.1">
    <property type="nucleotide sequence ID" value="NZ_CP034539.1"/>
</dbReference>
<protein>
    <submittedName>
        <fullName evidence="2">Uncharacterized protein</fullName>
    </submittedName>
</protein>
<dbReference type="KEGG" id="scya:EJ357_47515"/>
<dbReference type="KEGG" id="scya:EJ357_00415"/>
<evidence type="ECO:0000313" key="3">
    <source>
        <dbReference type="Proteomes" id="UP000280298"/>
    </source>
</evidence>
<sequence>MLLLTARQKAGETVLRCVWRLTARGYRWNGAALTRFGQKLSEGIAWLALGDLVVAEAPTARTRPTAPDLSMSVYGKLDASPVTAEVVSASIATTPAGEVPVMLRPWIKATVPVTLYPSRSVGSDYFGADCLLAPAGDHAALDAEPGPVGAPRRLSRVERLPPRRSRRVRCRGGPQPAEGAAFARWVISSEILTFGVYNAAYECWERSLTCTMTAAKAVLMYTRMNGAALGLECGCGRRHRGWPWERTTVWDDEERRYRSFGEVDMDRAGGLIAARG</sequence>